<dbReference type="RefSeq" id="WP_376949370.1">
    <property type="nucleotide sequence ID" value="NZ_CP171449.1"/>
</dbReference>
<keyword evidence="2" id="KW-1185">Reference proteome</keyword>
<proteinExistence type="predicted"/>
<sequence length="156" mass="17065">MEKIDVVASLGQMQLLRPAWVTAALAANDRLKLYLTVLQVARTHAEQPDTPPPNLGHELASAQVGAAWLKDLPGTAYREGRDLHIPDLPRVAALLRDDLRIMARPLLEGAAESALDSRVERWCAWLDTLTDDRLQAERLKALTRCAASLALQGGEG</sequence>
<comment type="caution">
    <text evidence="1">The sequence shown here is derived from an EMBL/GenBank/DDBJ whole genome shotgun (WGS) entry which is preliminary data.</text>
</comment>
<dbReference type="EMBL" id="JBHLSS010000147">
    <property type="protein sequence ID" value="MFC0712071.1"/>
    <property type="molecule type" value="Genomic_DNA"/>
</dbReference>
<evidence type="ECO:0000313" key="2">
    <source>
        <dbReference type="Proteomes" id="UP001589891"/>
    </source>
</evidence>
<reference evidence="1 2" key="1">
    <citation type="submission" date="2024-09" db="EMBL/GenBank/DDBJ databases">
        <authorList>
            <person name="Sun Q."/>
            <person name="Mori K."/>
        </authorList>
    </citation>
    <scope>NUCLEOTIDE SEQUENCE [LARGE SCALE GENOMIC DNA]</scope>
    <source>
        <strain evidence="1 2">NCAIM B.01794</strain>
    </source>
</reference>
<dbReference type="Proteomes" id="UP001589891">
    <property type="component" value="Unassembled WGS sequence"/>
</dbReference>
<evidence type="ECO:0000313" key="1">
    <source>
        <dbReference type="EMBL" id="MFC0712071.1"/>
    </source>
</evidence>
<protein>
    <submittedName>
        <fullName evidence="1">Uncharacterized protein</fullName>
    </submittedName>
</protein>
<accession>A0ABV6SR91</accession>
<gene>
    <name evidence="1" type="ORF">ACFFGX_21860</name>
</gene>
<name>A0ABV6SR91_AZOPA</name>
<organism evidence="1 2">
    <name type="scientific">Azorhizophilus paspali</name>
    <name type="common">Azotobacter paspali</name>
    <dbReference type="NCBI Taxonomy" id="69963"/>
    <lineage>
        <taxon>Bacteria</taxon>
        <taxon>Pseudomonadati</taxon>
        <taxon>Pseudomonadota</taxon>
        <taxon>Gammaproteobacteria</taxon>
        <taxon>Pseudomonadales</taxon>
        <taxon>Pseudomonadaceae</taxon>
        <taxon>Azorhizophilus</taxon>
    </lineage>
</organism>